<evidence type="ECO:0000256" key="3">
    <source>
        <dbReference type="ARBA" id="ARBA00035294"/>
    </source>
</evidence>
<dbReference type="Pfam" id="PF01250">
    <property type="entry name" value="Ribosomal_S6"/>
    <property type="match status" value="1"/>
</dbReference>
<name>A0A9D0YYT2_9FIRM</name>
<keyword evidence="4" id="KW-0687">Ribonucleoprotein</keyword>
<comment type="similarity">
    <text evidence="1 4">Belongs to the bacterial ribosomal protein bS6 family.</text>
</comment>
<gene>
    <name evidence="4" type="primary">rpsF</name>
    <name evidence="5" type="ORF">IAC85_01625</name>
</gene>
<evidence type="ECO:0000256" key="2">
    <source>
        <dbReference type="ARBA" id="ARBA00035104"/>
    </source>
</evidence>
<reference evidence="5" key="2">
    <citation type="journal article" date="2021" name="PeerJ">
        <title>Extensive microbial diversity within the chicken gut microbiome revealed by metagenomics and culture.</title>
        <authorList>
            <person name="Gilroy R."/>
            <person name="Ravi A."/>
            <person name="Getino M."/>
            <person name="Pursley I."/>
            <person name="Horton D.L."/>
            <person name="Alikhan N.F."/>
            <person name="Baker D."/>
            <person name="Gharbi K."/>
            <person name="Hall N."/>
            <person name="Watson M."/>
            <person name="Adriaenssens E.M."/>
            <person name="Foster-Nyarko E."/>
            <person name="Jarju S."/>
            <person name="Secka A."/>
            <person name="Antonio M."/>
            <person name="Oren A."/>
            <person name="Chaudhuri R.R."/>
            <person name="La Ragione R."/>
            <person name="Hildebrand F."/>
            <person name="Pallen M.J."/>
        </authorList>
    </citation>
    <scope>NUCLEOTIDE SEQUENCE</scope>
    <source>
        <strain evidence="5">CHK165-10780</strain>
    </source>
</reference>
<sequence length="96" mass="11131">MKKYEIMFIVKTDLDEAANKAVAENMKKVLMDQGATIVEEQDMGQKELAYEMNHHKTGHYYLFVIESKDSKAVKEFDRLAVISENILRHLIVKKEA</sequence>
<dbReference type="Gene3D" id="3.30.70.60">
    <property type="match status" value="1"/>
</dbReference>
<organism evidence="5 6">
    <name type="scientific">Candidatus Faecenecus gallistercoris</name>
    <dbReference type="NCBI Taxonomy" id="2840793"/>
    <lineage>
        <taxon>Bacteria</taxon>
        <taxon>Bacillati</taxon>
        <taxon>Bacillota</taxon>
        <taxon>Bacillota incertae sedis</taxon>
        <taxon>Candidatus Faecenecus</taxon>
    </lineage>
</organism>
<accession>A0A9D0YYT2</accession>
<dbReference type="PANTHER" id="PTHR21011:SF1">
    <property type="entry name" value="SMALL RIBOSOMAL SUBUNIT PROTEIN BS6M"/>
    <property type="match status" value="1"/>
</dbReference>
<evidence type="ECO:0000256" key="4">
    <source>
        <dbReference type="HAMAP-Rule" id="MF_00360"/>
    </source>
</evidence>
<dbReference type="CDD" id="cd00473">
    <property type="entry name" value="bS6"/>
    <property type="match status" value="1"/>
</dbReference>
<dbReference type="InterPro" id="IPR014717">
    <property type="entry name" value="Transl_elong_EF1B/ribsomal_bS6"/>
</dbReference>
<evidence type="ECO:0000313" key="5">
    <source>
        <dbReference type="EMBL" id="HIQ64418.1"/>
    </source>
</evidence>
<protein>
    <recommendedName>
        <fullName evidence="3 4">Small ribosomal subunit protein bS6</fullName>
    </recommendedName>
</protein>
<dbReference type="GO" id="GO:0003735">
    <property type="term" value="F:structural constituent of ribosome"/>
    <property type="evidence" value="ECO:0007669"/>
    <property type="project" value="InterPro"/>
</dbReference>
<keyword evidence="4" id="KW-0699">rRNA-binding</keyword>
<dbReference type="Proteomes" id="UP000886725">
    <property type="component" value="Unassembled WGS sequence"/>
</dbReference>
<dbReference type="InterPro" id="IPR035980">
    <property type="entry name" value="Ribosomal_bS6_sf"/>
</dbReference>
<dbReference type="EMBL" id="DVFU01000031">
    <property type="protein sequence ID" value="HIQ64418.1"/>
    <property type="molecule type" value="Genomic_DNA"/>
</dbReference>
<dbReference type="GO" id="GO:1990904">
    <property type="term" value="C:ribonucleoprotein complex"/>
    <property type="evidence" value="ECO:0007669"/>
    <property type="project" value="UniProtKB-KW"/>
</dbReference>
<dbReference type="AlphaFoldDB" id="A0A9D0YYT2"/>
<evidence type="ECO:0000256" key="1">
    <source>
        <dbReference type="ARBA" id="ARBA00009512"/>
    </source>
</evidence>
<evidence type="ECO:0000313" key="6">
    <source>
        <dbReference type="Proteomes" id="UP000886725"/>
    </source>
</evidence>
<keyword evidence="4" id="KW-0694">RNA-binding</keyword>
<comment type="function">
    <text evidence="2 4">Binds together with bS18 to 16S ribosomal RNA.</text>
</comment>
<dbReference type="GO" id="GO:0005737">
    <property type="term" value="C:cytoplasm"/>
    <property type="evidence" value="ECO:0007669"/>
    <property type="project" value="UniProtKB-ARBA"/>
</dbReference>
<dbReference type="PANTHER" id="PTHR21011">
    <property type="entry name" value="MITOCHONDRIAL 28S RIBOSOMAL PROTEIN S6"/>
    <property type="match status" value="1"/>
</dbReference>
<comment type="caution">
    <text evidence="5">The sequence shown here is derived from an EMBL/GenBank/DDBJ whole genome shotgun (WGS) entry which is preliminary data.</text>
</comment>
<reference evidence="5" key="1">
    <citation type="submission" date="2020-10" db="EMBL/GenBank/DDBJ databases">
        <authorList>
            <person name="Gilroy R."/>
        </authorList>
    </citation>
    <scope>NUCLEOTIDE SEQUENCE</scope>
    <source>
        <strain evidence="5">CHK165-10780</strain>
    </source>
</reference>
<dbReference type="SUPFAM" id="SSF54995">
    <property type="entry name" value="Ribosomal protein S6"/>
    <property type="match status" value="1"/>
</dbReference>
<proteinExistence type="inferred from homology"/>
<dbReference type="NCBIfam" id="TIGR00166">
    <property type="entry name" value="S6"/>
    <property type="match status" value="1"/>
</dbReference>
<dbReference type="GO" id="GO:0006412">
    <property type="term" value="P:translation"/>
    <property type="evidence" value="ECO:0007669"/>
    <property type="project" value="UniProtKB-UniRule"/>
</dbReference>
<dbReference type="GO" id="GO:0005840">
    <property type="term" value="C:ribosome"/>
    <property type="evidence" value="ECO:0007669"/>
    <property type="project" value="UniProtKB-KW"/>
</dbReference>
<dbReference type="HAMAP" id="MF_00360">
    <property type="entry name" value="Ribosomal_bS6"/>
    <property type="match status" value="1"/>
</dbReference>
<dbReference type="InterPro" id="IPR020814">
    <property type="entry name" value="Ribosomal_S6_plastid/chlpt"/>
</dbReference>
<keyword evidence="4 5" id="KW-0689">Ribosomal protein</keyword>
<dbReference type="GO" id="GO:0070181">
    <property type="term" value="F:small ribosomal subunit rRNA binding"/>
    <property type="evidence" value="ECO:0007669"/>
    <property type="project" value="TreeGrafter"/>
</dbReference>
<dbReference type="InterPro" id="IPR000529">
    <property type="entry name" value="Ribosomal_bS6"/>
</dbReference>